<dbReference type="OrthoDB" id="2682934at2759"/>
<dbReference type="GeneID" id="19300722"/>
<dbReference type="EMBL" id="KB469301">
    <property type="protein sequence ID" value="EPQ55752.1"/>
    <property type="molecule type" value="Genomic_DNA"/>
</dbReference>
<feature type="compositionally biased region" description="Acidic residues" evidence="1">
    <location>
        <begin position="318"/>
        <end position="329"/>
    </location>
</feature>
<evidence type="ECO:0000313" key="3">
    <source>
        <dbReference type="Proteomes" id="UP000030669"/>
    </source>
</evidence>
<gene>
    <name evidence="2" type="ORF">GLOTRDRAFT_121217</name>
</gene>
<protein>
    <submittedName>
        <fullName evidence="2">Uncharacterized protein</fullName>
    </submittedName>
</protein>
<feature type="compositionally biased region" description="Low complexity" evidence="1">
    <location>
        <begin position="377"/>
        <end position="396"/>
    </location>
</feature>
<feature type="compositionally biased region" description="Basic and acidic residues" evidence="1">
    <location>
        <begin position="405"/>
        <end position="415"/>
    </location>
</feature>
<reference evidence="2 3" key="1">
    <citation type="journal article" date="2012" name="Science">
        <title>The Paleozoic origin of enzymatic lignin decomposition reconstructed from 31 fungal genomes.</title>
        <authorList>
            <person name="Floudas D."/>
            <person name="Binder M."/>
            <person name="Riley R."/>
            <person name="Barry K."/>
            <person name="Blanchette R.A."/>
            <person name="Henrissat B."/>
            <person name="Martinez A.T."/>
            <person name="Otillar R."/>
            <person name="Spatafora J.W."/>
            <person name="Yadav J.S."/>
            <person name="Aerts A."/>
            <person name="Benoit I."/>
            <person name="Boyd A."/>
            <person name="Carlson A."/>
            <person name="Copeland A."/>
            <person name="Coutinho P.M."/>
            <person name="de Vries R.P."/>
            <person name="Ferreira P."/>
            <person name="Findley K."/>
            <person name="Foster B."/>
            <person name="Gaskell J."/>
            <person name="Glotzer D."/>
            <person name="Gorecki P."/>
            <person name="Heitman J."/>
            <person name="Hesse C."/>
            <person name="Hori C."/>
            <person name="Igarashi K."/>
            <person name="Jurgens J.A."/>
            <person name="Kallen N."/>
            <person name="Kersten P."/>
            <person name="Kohler A."/>
            <person name="Kuees U."/>
            <person name="Kumar T.K.A."/>
            <person name="Kuo A."/>
            <person name="LaButti K."/>
            <person name="Larrondo L.F."/>
            <person name="Lindquist E."/>
            <person name="Ling A."/>
            <person name="Lombard V."/>
            <person name="Lucas S."/>
            <person name="Lundell T."/>
            <person name="Martin R."/>
            <person name="McLaughlin D.J."/>
            <person name="Morgenstern I."/>
            <person name="Morin E."/>
            <person name="Murat C."/>
            <person name="Nagy L.G."/>
            <person name="Nolan M."/>
            <person name="Ohm R.A."/>
            <person name="Patyshakuliyeva A."/>
            <person name="Rokas A."/>
            <person name="Ruiz-Duenas F.J."/>
            <person name="Sabat G."/>
            <person name="Salamov A."/>
            <person name="Samejima M."/>
            <person name="Schmutz J."/>
            <person name="Slot J.C."/>
            <person name="St John F."/>
            <person name="Stenlid J."/>
            <person name="Sun H."/>
            <person name="Sun S."/>
            <person name="Syed K."/>
            <person name="Tsang A."/>
            <person name="Wiebenga A."/>
            <person name="Young D."/>
            <person name="Pisabarro A."/>
            <person name="Eastwood D.C."/>
            <person name="Martin F."/>
            <person name="Cullen D."/>
            <person name="Grigoriev I.V."/>
            <person name="Hibbett D.S."/>
        </authorList>
    </citation>
    <scope>NUCLEOTIDE SEQUENCE [LARGE SCALE GENOMIC DNA]</scope>
    <source>
        <strain evidence="2 3">ATCC 11539</strain>
    </source>
</reference>
<proteinExistence type="predicted"/>
<dbReference type="HOGENOM" id="CLU_541898_0_0_1"/>
<dbReference type="AlphaFoldDB" id="S7Q895"/>
<feature type="compositionally biased region" description="Basic and acidic residues" evidence="1">
    <location>
        <begin position="431"/>
        <end position="440"/>
    </location>
</feature>
<name>S7Q895_GLOTA</name>
<dbReference type="eggNOG" id="ENOG502RCT1">
    <property type="taxonomic scope" value="Eukaryota"/>
</dbReference>
<sequence length="508" mass="55761">MSSSSAGPPVLPSNRPYCAGLDKDGNACRCQRYVPKKKDKCGCKHKDFLHTADEPIPLPSTGGSDLGVVASIVDQYSVKLPRLRLPEKADEAEARREANAGFRKVDDVAVDGAWEGHRPQGNDTRFKKVRGAKKVVKVTLKPKAQASRGIKVGMVLLMPYGLKSSGKVRREEVPTPEIIENGQKGRKSYQEAGLVVDREGDGMPTFHREWSAEAIDSWLRKLFPQPFRYLDVRYGRPRDGEYHWGLLGRHYGKFISIRRPAINGSDLARQRGTGLPPEKMTLYFTTSHLIPLSVLQDWDAATDMARHRLPEAISPTEDIGEETTEEENSDSSSNNEGSPERPRPRPAYKGKGKGKEADPGKAVNRPILVRKGKLFAETPSESSDSDSGSEGTQESEFTAHIKAAAHQERKSERLVAKRGRMPASDSEVEIVEVKRSRTDEEPSDGLDPFADKEAYLEYPGFELFGGGSFSGGTGPIGAQALSGDEFGYSGGKTLASPGKPKRSPWTKD</sequence>
<evidence type="ECO:0000256" key="1">
    <source>
        <dbReference type="SAM" id="MobiDB-lite"/>
    </source>
</evidence>
<accession>S7Q895</accession>
<feature type="region of interest" description="Disordered" evidence="1">
    <location>
        <begin position="310"/>
        <end position="449"/>
    </location>
</feature>
<feature type="compositionally biased region" description="Basic residues" evidence="1">
    <location>
        <begin position="499"/>
        <end position="508"/>
    </location>
</feature>
<organism evidence="2 3">
    <name type="scientific">Gloeophyllum trabeum (strain ATCC 11539 / FP-39264 / Madison 617)</name>
    <name type="common">Brown rot fungus</name>
    <dbReference type="NCBI Taxonomy" id="670483"/>
    <lineage>
        <taxon>Eukaryota</taxon>
        <taxon>Fungi</taxon>
        <taxon>Dikarya</taxon>
        <taxon>Basidiomycota</taxon>
        <taxon>Agaricomycotina</taxon>
        <taxon>Agaricomycetes</taxon>
        <taxon>Gloeophyllales</taxon>
        <taxon>Gloeophyllaceae</taxon>
        <taxon>Gloeophyllum</taxon>
    </lineage>
</organism>
<feature type="region of interest" description="Disordered" evidence="1">
    <location>
        <begin position="476"/>
        <end position="508"/>
    </location>
</feature>
<dbReference type="KEGG" id="gtr:GLOTRDRAFT_121217"/>
<dbReference type="Proteomes" id="UP000030669">
    <property type="component" value="Unassembled WGS sequence"/>
</dbReference>
<keyword evidence="3" id="KW-1185">Reference proteome</keyword>
<evidence type="ECO:0000313" key="2">
    <source>
        <dbReference type="EMBL" id="EPQ55752.1"/>
    </source>
</evidence>
<dbReference type="RefSeq" id="XP_007865795.1">
    <property type="nucleotide sequence ID" value="XM_007867604.1"/>
</dbReference>